<dbReference type="GO" id="GO:0004965">
    <property type="term" value="F:G protein-coupled GABA receptor activity"/>
    <property type="evidence" value="ECO:0007669"/>
    <property type="project" value="InterPro"/>
</dbReference>
<evidence type="ECO:0000256" key="8">
    <source>
        <dbReference type="ARBA" id="ARBA00023224"/>
    </source>
</evidence>
<keyword evidence="3 9" id="KW-1133">Transmembrane helix</keyword>
<dbReference type="EMBL" id="RCML01000084">
    <property type="protein sequence ID" value="KAG2992590.1"/>
    <property type="molecule type" value="Genomic_DNA"/>
</dbReference>
<dbReference type="InterPro" id="IPR017978">
    <property type="entry name" value="GPCR_3_C"/>
</dbReference>
<comment type="subcellular location">
    <subcellularLocation>
        <location evidence="1">Membrane</location>
        <topology evidence="1">Multi-pass membrane protein</topology>
    </subcellularLocation>
</comment>
<proteinExistence type="predicted"/>
<keyword evidence="4" id="KW-0297">G-protein coupled receptor</keyword>
<dbReference type="CDD" id="cd15047">
    <property type="entry name" value="7tmC_GABA-B-like"/>
    <property type="match status" value="1"/>
</dbReference>
<evidence type="ECO:0000313" key="12">
    <source>
        <dbReference type="Proteomes" id="UP000697107"/>
    </source>
</evidence>
<feature type="transmembrane region" description="Helical" evidence="9">
    <location>
        <begin position="68"/>
        <end position="90"/>
    </location>
</feature>
<feature type="transmembrane region" description="Helical" evidence="9">
    <location>
        <begin position="734"/>
        <end position="754"/>
    </location>
</feature>
<feature type="transmembrane region" description="Helical" evidence="9">
    <location>
        <begin position="840"/>
        <end position="861"/>
    </location>
</feature>
<keyword evidence="5 9" id="KW-0472">Membrane</keyword>
<feature type="transmembrane region" description="Helical" evidence="9">
    <location>
        <begin position="890"/>
        <end position="914"/>
    </location>
</feature>
<keyword evidence="2 9" id="KW-0812">Transmembrane</keyword>
<name>A0A8T1GKE1_9STRA</name>
<evidence type="ECO:0000256" key="4">
    <source>
        <dbReference type="ARBA" id="ARBA00023040"/>
    </source>
</evidence>
<feature type="transmembrane region" description="Helical" evidence="9">
    <location>
        <begin position="926"/>
        <end position="947"/>
    </location>
</feature>
<evidence type="ECO:0000259" key="10">
    <source>
        <dbReference type="PROSITE" id="PS50259"/>
    </source>
</evidence>
<evidence type="ECO:0000256" key="6">
    <source>
        <dbReference type="ARBA" id="ARBA00023170"/>
    </source>
</evidence>
<dbReference type="AlphaFoldDB" id="A0A8T1GKE1"/>
<evidence type="ECO:0000256" key="9">
    <source>
        <dbReference type="SAM" id="Phobius"/>
    </source>
</evidence>
<keyword evidence="7" id="KW-0325">Glycoprotein</keyword>
<dbReference type="InterPro" id="IPR002455">
    <property type="entry name" value="GPCR3_GABA-B"/>
</dbReference>
<evidence type="ECO:0000256" key="1">
    <source>
        <dbReference type="ARBA" id="ARBA00004141"/>
    </source>
</evidence>
<organism evidence="11 12">
    <name type="scientific">Phytophthora cactorum</name>
    <dbReference type="NCBI Taxonomy" id="29920"/>
    <lineage>
        <taxon>Eukaryota</taxon>
        <taxon>Sar</taxon>
        <taxon>Stramenopiles</taxon>
        <taxon>Oomycota</taxon>
        <taxon>Peronosporomycetes</taxon>
        <taxon>Peronosporales</taxon>
        <taxon>Peronosporaceae</taxon>
        <taxon>Phytophthora</taxon>
    </lineage>
</organism>
<feature type="transmembrane region" description="Helical" evidence="9">
    <location>
        <begin position="800"/>
        <end position="819"/>
    </location>
</feature>
<dbReference type="GO" id="GO:0038039">
    <property type="term" value="C:G protein-coupled receptor heterodimeric complex"/>
    <property type="evidence" value="ECO:0007669"/>
    <property type="project" value="TreeGrafter"/>
</dbReference>
<sequence length="1033" mass="114643">MTQLPNAQYHTEMAGVTRDNVIATILPLFVFGLLQIVSFVLLVVVIMRNCGMRALYQLAFVLTTQRSLVLCKMLLWMVITLSFRVIHFGVDFKFEFIRQRNFPNSILGGNCTNCPSWLQFWTATIEMKCVLFLSSLVAGVVNAAKYPLGPNRFLGTCLDSAWVTQMEAERVIDSQDRDLNGRLVHPFLQPALKYPRHKVDDPRTSSGKVFTDNCMASDELFYGAYQDADGKNRGEVNGTLVLDLCAWDTHALATMVLAIMAEEVSGYKISINKGGAGVDITERMSSVGSGKCTPTHLNVEVWTSSTLSDLRAYFNESYQVGGVGYFGLSGVYTTHQFVLDGMKATPPYFPDFWKHYKTSEALIDALNVVSFKSKSKYYPPADTICPDGAMGCKDNCEQTEACAERESNGKDCLVLALMVPDYDQGYFQAVFDNLDIPAYFCFIGYDGVNQFAADAAKTGDPVLFYHYEPDLFHVTNKGKFDRVALPRTDPERVKLATGDYGEHGFGVKSSNPVDVDYPSLALSKFAASVVKDLPIGSLFSKLTLSDTDINALLGEYSIAMSGTDPEPYFRAACNWVKTNYDTWRDWHDRLPMCTFDDHIVSHVTGCESNSSLHEIQFGWKAPNPGNISLPNDCDGGVAALPATIATSRSCEWIEANQRTWSGWIDKKPECDSSFYDYNVFECDSDAYRTVKYAWKLPFASNSLLSGECSGGDKLPEDVRIDCEYMPTSSPTFKALAALAAIVAVLLAAAAAVVIKQRNAPIIRRSQYEMLLLMICGGFFTTGAAVAYAGRPSEMLCGIRPILVCMGFTTIFGALVMKSLRVYRVFMKSAMKRVKVTLLTILKFLAIFYVGDIIIFIGWYAADFPEPTITTEEASEFRGTVDKISCSSSSFIFTALLIFWKTILLVLGLYLSFLIRNVSVDFQESPWIFGSVVVVLVGCVLVMPMSYLVQMRAVTYYVFLASTLLICTMLIMGLMLVPKLFRLKEVGTVSGSSKSVVSVRSRHSLLSSKSRKQSLLFIDEKPLILESLLPQAFE</sequence>
<feature type="transmembrane region" description="Helical" evidence="9">
    <location>
        <begin position="766"/>
        <end position="788"/>
    </location>
</feature>
<dbReference type="PROSITE" id="PS50259">
    <property type="entry name" value="G_PROTEIN_RECEP_F3_4"/>
    <property type="match status" value="1"/>
</dbReference>
<keyword evidence="8" id="KW-0807">Transducer</keyword>
<reference evidence="11" key="1">
    <citation type="submission" date="2018-10" db="EMBL/GenBank/DDBJ databases">
        <title>Effector identification in a new, highly contiguous assembly of the strawberry crown rot pathogen Phytophthora cactorum.</title>
        <authorList>
            <person name="Armitage A.D."/>
            <person name="Nellist C.F."/>
            <person name="Bates H."/>
            <person name="Vickerstaff R.J."/>
            <person name="Harrison R.J."/>
        </authorList>
    </citation>
    <scope>NUCLEOTIDE SEQUENCE</scope>
    <source>
        <strain evidence="11">P415</strain>
    </source>
</reference>
<keyword evidence="6" id="KW-0675">Receptor</keyword>
<dbReference type="Proteomes" id="UP000697107">
    <property type="component" value="Unassembled WGS sequence"/>
</dbReference>
<evidence type="ECO:0000313" key="11">
    <source>
        <dbReference type="EMBL" id="KAG2992590.1"/>
    </source>
</evidence>
<accession>A0A8T1GKE1</accession>
<evidence type="ECO:0000256" key="2">
    <source>
        <dbReference type="ARBA" id="ARBA00022692"/>
    </source>
</evidence>
<feature type="transmembrane region" description="Helical" evidence="9">
    <location>
        <begin position="953"/>
        <end position="976"/>
    </location>
</feature>
<dbReference type="Pfam" id="PF00003">
    <property type="entry name" value="7tm_3"/>
    <property type="match status" value="1"/>
</dbReference>
<gene>
    <name evidence="11" type="ORF">PC118_g4470</name>
</gene>
<comment type="caution">
    <text evidence="11">The sequence shown here is derived from an EMBL/GenBank/DDBJ whole genome shotgun (WGS) entry which is preliminary data.</text>
</comment>
<evidence type="ECO:0000256" key="5">
    <source>
        <dbReference type="ARBA" id="ARBA00023136"/>
    </source>
</evidence>
<dbReference type="PANTHER" id="PTHR10519">
    <property type="entry name" value="GABA-B RECEPTOR"/>
    <property type="match status" value="1"/>
</dbReference>
<feature type="domain" description="G-protein coupled receptors family 3 profile" evidence="10">
    <location>
        <begin position="734"/>
        <end position="982"/>
    </location>
</feature>
<evidence type="ECO:0000256" key="7">
    <source>
        <dbReference type="ARBA" id="ARBA00023180"/>
    </source>
</evidence>
<dbReference type="VEuPathDB" id="FungiDB:PC110_g5648"/>
<evidence type="ECO:0000256" key="3">
    <source>
        <dbReference type="ARBA" id="ARBA00022989"/>
    </source>
</evidence>
<feature type="transmembrane region" description="Helical" evidence="9">
    <location>
        <begin position="20"/>
        <end position="47"/>
    </location>
</feature>
<protein>
    <recommendedName>
        <fullName evidence="10">G-protein coupled receptors family 3 profile domain-containing protein</fullName>
    </recommendedName>
</protein>
<dbReference type="PANTHER" id="PTHR10519:SF20">
    <property type="entry name" value="G-PROTEIN COUPLED RECEPTOR 156-RELATED"/>
    <property type="match status" value="1"/>
</dbReference>